<dbReference type="InterPro" id="IPR007587">
    <property type="entry name" value="SAPS"/>
</dbReference>
<dbReference type="EMBL" id="CACVKT020009531">
    <property type="protein sequence ID" value="CAC5422249.1"/>
    <property type="molecule type" value="Genomic_DNA"/>
</dbReference>
<dbReference type="Gene3D" id="1.25.10.10">
    <property type="entry name" value="Leucine-rich Repeat Variant"/>
    <property type="match status" value="1"/>
</dbReference>
<feature type="region of interest" description="Disordered" evidence="3">
    <location>
        <begin position="935"/>
        <end position="957"/>
    </location>
</feature>
<accession>A0A6J8ENL3</accession>
<feature type="region of interest" description="Disordered" evidence="3">
    <location>
        <begin position="771"/>
        <end position="864"/>
    </location>
</feature>
<dbReference type="GO" id="GO:0019888">
    <property type="term" value="F:protein phosphatase regulator activity"/>
    <property type="evidence" value="ECO:0007669"/>
    <property type="project" value="TreeGrafter"/>
</dbReference>
<comment type="similarity">
    <text evidence="1">Belongs to the SAPS family.</text>
</comment>
<dbReference type="SUPFAM" id="SSF48371">
    <property type="entry name" value="ARM repeat"/>
    <property type="match status" value="1"/>
</dbReference>
<organism evidence="4 5">
    <name type="scientific">Mytilus coruscus</name>
    <name type="common">Sea mussel</name>
    <dbReference type="NCBI Taxonomy" id="42192"/>
    <lineage>
        <taxon>Eukaryota</taxon>
        <taxon>Metazoa</taxon>
        <taxon>Spiralia</taxon>
        <taxon>Lophotrochozoa</taxon>
        <taxon>Mollusca</taxon>
        <taxon>Bivalvia</taxon>
        <taxon>Autobranchia</taxon>
        <taxon>Pteriomorphia</taxon>
        <taxon>Mytilida</taxon>
        <taxon>Mytiloidea</taxon>
        <taxon>Mytilidae</taxon>
        <taxon>Mytilinae</taxon>
        <taxon>Mytilus</taxon>
    </lineage>
</organism>
<dbReference type="Pfam" id="PF04499">
    <property type="entry name" value="SAPS"/>
    <property type="match status" value="1"/>
</dbReference>
<keyword evidence="5" id="KW-1185">Reference proteome</keyword>
<feature type="compositionally biased region" description="Acidic residues" evidence="3">
    <location>
        <begin position="625"/>
        <end position="641"/>
    </location>
</feature>
<feature type="compositionally biased region" description="Polar residues" evidence="3">
    <location>
        <begin position="854"/>
        <end position="864"/>
    </location>
</feature>
<dbReference type="InterPro" id="IPR011989">
    <property type="entry name" value="ARM-like"/>
</dbReference>
<name>A0A6J8ENL3_MYTCO</name>
<dbReference type="AlphaFoldDB" id="A0A6J8ENL3"/>
<dbReference type="InterPro" id="IPR016024">
    <property type="entry name" value="ARM-type_fold"/>
</dbReference>
<evidence type="ECO:0000256" key="2">
    <source>
        <dbReference type="ARBA" id="ARBA00023306"/>
    </source>
</evidence>
<feature type="compositionally biased region" description="Polar residues" evidence="3">
    <location>
        <begin position="734"/>
        <end position="746"/>
    </location>
</feature>
<dbReference type="PANTHER" id="PTHR12634:SF8">
    <property type="entry name" value="FIERY MOUNTAIN, ISOFORM D"/>
    <property type="match status" value="1"/>
</dbReference>
<feature type="compositionally biased region" description="Low complexity" evidence="3">
    <location>
        <begin position="682"/>
        <end position="695"/>
    </location>
</feature>
<evidence type="ECO:0000256" key="3">
    <source>
        <dbReference type="SAM" id="MobiDB-lite"/>
    </source>
</evidence>
<proteinExistence type="inferred from homology"/>
<dbReference type="GO" id="GO:0019903">
    <property type="term" value="F:protein phosphatase binding"/>
    <property type="evidence" value="ECO:0007669"/>
    <property type="project" value="InterPro"/>
</dbReference>
<reference evidence="4 5" key="1">
    <citation type="submission" date="2020-06" db="EMBL/GenBank/DDBJ databases">
        <authorList>
            <person name="Li R."/>
            <person name="Bekaert M."/>
        </authorList>
    </citation>
    <scope>NUCLEOTIDE SEQUENCE [LARGE SCALE GENOMIC DNA]</scope>
    <source>
        <strain evidence="5">wild</strain>
    </source>
</reference>
<dbReference type="Proteomes" id="UP000507470">
    <property type="component" value="Unassembled WGS sequence"/>
</dbReference>
<evidence type="ECO:0000313" key="5">
    <source>
        <dbReference type="Proteomes" id="UP000507470"/>
    </source>
</evidence>
<evidence type="ECO:0000313" key="4">
    <source>
        <dbReference type="EMBL" id="CAC5422249.1"/>
    </source>
</evidence>
<evidence type="ECO:0000256" key="1">
    <source>
        <dbReference type="ARBA" id="ARBA00006180"/>
    </source>
</evidence>
<protein>
    <submittedName>
        <fullName evidence="4">PPP6R3</fullName>
    </submittedName>
</protein>
<feature type="region of interest" description="Disordered" evidence="3">
    <location>
        <begin position="604"/>
        <end position="746"/>
    </location>
</feature>
<dbReference type="PANTHER" id="PTHR12634">
    <property type="entry name" value="SIT4 YEAST -ASSOCIATING PROTEIN-RELATED"/>
    <property type="match status" value="1"/>
</dbReference>
<feature type="compositionally biased region" description="Low complexity" evidence="3">
    <location>
        <begin position="785"/>
        <end position="834"/>
    </location>
</feature>
<dbReference type="GO" id="GO:0005634">
    <property type="term" value="C:nucleus"/>
    <property type="evidence" value="ECO:0007669"/>
    <property type="project" value="TreeGrafter"/>
</dbReference>
<sequence>MFWKFNLITTSKIDTLLGKEDVTLQELMDENDILQECKAQNKKLIDFIITPENMDCMVKMITVEPEDEEDEKCKYRFPNTACELLTSDVQQITDALAGTEELVIKLYSFLEGEKPLNPLLASFFSKVMGLLITRKSEMIFEFLKSREDFIGQLLHHIEWIELKRAVVEWLNEKQIVERLVDCLVSAEDEEVHCNSAQSLCDIVRLGREQLNQENPLLSTVEQEETVAKLLTNMLGQDKNESVIVNGLSVIQTLLEFRKQSPEGSQEHIASIDTDRLAQGVSNVLLAVTPRLKDFHNLLVEPPQQRFTSMPTTIGTLEPPLGNTRLQIARLVSALVLTNTHSVNIELANLGTIGVLFDLFFQYVWNNFVHVHVTQCVNTILYNSPVEVDGKKEHPLLAQLFAEFNILQKIIDVWEENDQQQSRDKGRRRGYMGHLTKIANEIVAVVEKGENSELVKEYISETPEEYKEKWESFVTGALSDINKRNAVELISGHNLASSSEDDDADFRDLPFPADAALQQAFSEHQLQQMTSNFIDTFGFNDEEFVEQDDKIDSSFNERISSIDFNIQASDTDQQSVSMFEQACNERIQQFDDNDSDEDIWEEKEITFSPQAQQQQQPKRSGRMAETVEDDSSDTSTDSEEELDSPRKIVQQPTSENMDVDANDAWAANFEDAPMEATPVAMDTSPWSSTQTSSADSQQEKWADFTGKVPTNEEEEEKWADFSSISELARTDPGPRSSSPVAMDTTDVTEANSRTAAYLAKTSPADLLLTSIDSVEGDKSSDNIQQEEVSSSEDVSPSTSEESAISSDTTPSSSQESQDSNPKSGSEAEEPSSSTAPPEPTSETTEKSTEEISSSCNPDSKNDSFLASSGLIKSEKVIDVSVQHVVEVEVNGPSTESTKLSLEDCVHGDTFWSDVQIVGKTHIKIWSVKSTKLSLEDCSSDTKEEKTDSVINPVANGPV</sequence>
<gene>
    <name evidence="4" type="ORF">MCOR_54311</name>
</gene>
<dbReference type="GO" id="GO:0005829">
    <property type="term" value="C:cytosol"/>
    <property type="evidence" value="ECO:0007669"/>
    <property type="project" value="TreeGrafter"/>
</dbReference>
<keyword evidence="2" id="KW-0131">Cell cycle</keyword>
<dbReference type="OrthoDB" id="295029at2759"/>